<organism evidence="1 2">
    <name type="scientific">Neoaquamicrobium microcysteis</name>
    <dbReference type="NCBI Taxonomy" id="2682781"/>
    <lineage>
        <taxon>Bacteria</taxon>
        <taxon>Pseudomonadati</taxon>
        <taxon>Pseudomonadota</taxon>
        <taxon>Alphaproteobacteria</taxon>
        <taxon>Hyphomicrobiales</taxon>
        <taxon>Phyllobacteriaceae</taxon>
        <taxon>Neoaquamicrobium</taxon>
    </lineage>
</organism>
<accession>A0A5D4GZT5</accession>
<evidence type="ECO:0000313" key="1">
    <source>
        <dbReference type="EMBL" id="TYR34311.1"/>
    </source>
</evidence>
<dbReference type="OrthoDB" id="8437243at2"/>
<dbReference type="RefSeq" id="WP_148913650.1">
    <property type="nucleotide sequence ID" value="NZ_VSZS01000056.1"/>
</dbReference>
<name>A0A5D4GZT5_9HYPH</name>
<evidence type="ECO:0000313" key="2">
    <source>
        <dbReference type="Proteomes" id="UP000323258"/>
    </source>
</evidence>
<sequence>MHRSASLPFNSHRAAGRSERLLRASVTAFCSLTRPTRREIVQLDDLAVPLLSGVSEEALRFVAAALCESPYAPPVLVRRLADRPIEIAAPLLMSSPVLTNIDLVALIGRHGLPHARAISMRAELDERILRLIRSLGALDAEATPDKAEETRARLLTMMRPAAPDKAAASPVSLRWDGEPGAYRKLRSTALAGVSALFHTALADVLGIDLARAEAITDDQDIAGFIVALRSLSLSDEQALLLVQCVRPMRSGDTRAIAAFLDAYAAVTPDTAARLMGEWRNAPLAANRSSQTGKLKAS</sequence>
<dbReference type="AlphaFoldDB" id="A0A5D4GZT5"/>
<comment type="caution">
    <text evidence="1">The sequence shown here is derived from an EMBL/GenBank/DDBJ whole genome shotgun (WGS) entry which is preliminary data.</text>
</comment>
<protein>
    <recommendedName>
        <fullName evidence="3">DUF2336 domain-containing protein</fullName>
    </recommendedName>
</protein>
<dbReference type="EMBL" id="VSZS01000056">
    <property type="protein sequence ID" value="TYR34311.1"/>
    <property type="molecule type" value="Genomic_DNA"/>
</dbReference>
<evidence type="ECO:0008006" key="3">
    <source>
        <dbReference type="Google" id="ProtNLM"/>
    </source>
</evidence>
<proteinExistence type="predicted"/>
<dbReference type="Proteomes" id="UP000323258">
    <property type="component" value="Unassembled WGS sequence"/>
</dbReference>
<reference evidence="1 2" key="1">
    <citation type="submission" date="2019-08" db="EMBL/GenBank/DDBJ databases">
        <authorList>
            <person name="Seo Y.L."/>
        </authorList>
    </citation>
    <scope>NUCLEOTIDE SEQUENCE [LARGE SCALE GENOMIC DNA]</scope>
    <source>
        <strain evidence="1 2">MaA-C15</strain>
    </source>
</reference>
<gene>
    <name evidence="1" type="ORF">FY036_05220</name>
</gene>
<keyword evidence="2" id="KW-1185">Reference proteome</keyword>
<reference evidence="1 2" key="2">
    <citation type="submission" date="2019-09" db="EMBL/GenBank/DDBJ databases">
        <title>Mesorhizobium sp. MaA-C15 isolated from Microcystis aeruginosa.</title>
        <authorList>
            <person name="Jeong S.E."/>
            <person name="Jin H.M."/>
            <person name="Jeon C.O."/>
        </authorList>
    </citation>
    <scope>NUCLEOTIDE SEQUENCE [LARGE SCALE GENOMIC DNA]</scope>
    <source>
        <strain evidence="1 2">MaA-C15</strain>
    </source>
</reference>